<gene>
    <name evidence="3" type="ORF">DAT39_022119</name>
</gene>
<dbReference type="Proteomes" id="UP000727407">
    <property type="component" value="Unassembled WGS sequence"/>
</dbReference>
<evidence type="ECO:0000313" key="3">
    <source>
        <dbReference type="EMBL" id="KAF5887864.1"/>
    </source>
</evidence>
<protein>
    <submittedName>
        <fullName evidence="3">Uncharacterized protein</fullName>
    </submittedName>
</protein>
<feature type="region of interest" description="Disordered" evidence="1">
    <location>
        <begin position="1"/>
        <end position="89"/>
    </location>
</feature>
<accession>A0A8J4WP89</accession>
<keyword evidence="4" id="KW-1185">Reference proteome</keyword>
<keyword evidence="2" id="KW-0812">Transmembrane</keyword>
<organism evidence="3 4">
    <name type="scientific">Clarias magur</name>
    <name type="common">Asian catfish</name>
    <name type="synonym">Macropteronotus magur</name>
    <dbReference type="NCBI Taxonomy" id="1594786"/>
    <lineage>
        <taxon>Eukaryota</taxon>
        <taxon>Metazoa</taxon>
        <taxon>Chordata</taxon>
        <taxon>Craniata</taxon>
        <taxon>Vertebrata</taxon>
        <taxon>Euteleostomi</taxon>
        <taxon>Actinopterygii</taxon>
        <taxon>Neopterygii</taxon>
        <taxon>Teleostei</taxon>
        <taxon>Ostariophysi</taxon>
        <taxon>Siluriformes</taxon>
        <taxon>Clariidae</taxon>
        <taxon>Clarias</taxon>
    </lineage>
</organism>
<name>A0A8J4WP89_CLAMG</name>
<proteinExistence type="predicted"/>
<keyword evidence="2" id="KW-0472">Membrane</keyword>
<feature type="non-terminal residue" evidence="3">
    <location>
        <position position="1"/>
    </location>
</feature>
<dbReference type="AlphaFoldDB" id="A0A8J4WP89"/>
<feature type="non-terminal residue" evidence="3">
    <location>
        <position position="115"/>
    </location>
</feature>
<keyword evidence="2" id="KW-1133">Transmembrane helix</keyword>
<feature type="transmembrane region" description="Helical" evidence="2">
    <location>
        <begin position="97"/>
        <end position="114"/>
    </location>
</feature>
<comment type="caution">
    <text evidence="3">The sequence shown here is derived from an EMBL/GenBank/DDBJ whole genome shotgun (WGS) entry which is preliminary data.</text>
</comment>
<evidence type="ECO:0000313" key="4">
    <source>
        <dbReference type="Proteomes" id="UP000727407"/>
    </source>
</evidence>
<evidence type="ECO:0000256" key="1">
    <source>
        <dbReference type="SAM" id="MobiDB-lite"/>
    </source>
</evidence>
<evidence type="ECO:0000256" key="2">
    <source>
        <dbReference type="SAM" id="Phobius"/>
    </source>
</evidence>
<sequence>SVNGIEGQASSPQQPQQQQSDPSYEDVELLSVPDPGSLEATTAAATGRSEALTSEQTLKRPKSDTLPIQPNGPASGSARAREIKRKIPTRTSSSENFAFTFFFVFFFFCNLTALR</sequence>
<reference evidence="3" key="1">
    <citation type="submission" date="2020-07" db="EMBL/GenBank/DDBJ databases">
        <title>Clarias magur genome sequencing, assembly and annotation.</title>
        <authorList>
            <person name="Kushwaha B."/>
            <person name="Kumar R."/>
            <person name="Das P."/>
            <person name="Joshi C.G."/>
            <person name="Kumar D."/>
            <person name="Nagpure N.S."/>
            <person name="Pandey M."/>
            <person name="Agarwal S."/>
            <person name="Srivastava S."/>
            <person name="Singh M."/>
            <person name="Sahoo L."/>
            <person name="Jayasankar P."/>
            <person name="Meher P.K."/>
            <person name="Koringa P.G."/>
            <person name="Iquebal M.A."/>
            <person name="Das S.P."/>
            <person name="Bit A."/>
            <person name="Patnaik S."/>
            <person name="Patel N."/>
            <person name="Shah T.M."/>
            <person name="Hinsu A."/>
            <person name="Jena J.K."/>
        </authorList>
    </citation>
    <scope>NUCLEOTIDE SEQUENCE</scope>
    <source>
        <strain evidence="3">CIFAMagur01</strain>
        <tissue evidence="3">Testis</tissue>
    </source>
</reference>
<dbReference type="EMBL" id="QNUK01001062">
    <property type="protein sequence ID" value="KAF5887864.1"/>
    <property type="molecule type" value="Genomic_DNA"/>
</dbReference>
<feature type="compositionally biased region" description="Low complexity" evidence="1">
    <location>
        <begin position="8"/>
        <end position="22"/>
    </location>
</feature>